<dbReference type="PANTHER" id="PTHR31194">
    <property type="entry name" value="SHN SHINE , DNA BINDING / TRANSCRIPTION FACTOR"/>
    <property type="match status" value="1"/>
</dbReference>
<evidence type="ECO:0000256" key="7">
    <source>
        <dbReference type="ARBA" id="ARBA00023242"/>
    </source>
</evidence>
<keyword evidence="6" id="KW-0804">Transcription</keyword>
<dbReference type="InterPro" id="IPR001471">
    <property type="entry name" value="AP2/ERF_dom"/>
</dbReference>
<comment type="similarity">
    <text evidence="8">Belongs to the AP2/ERF transcription factor family. ERF subfamily.</text>
</comment>
<dbReference type="GO" id="GO:0009873">
    <property type="term" value="P:ethylene-activated signaling pathway"/>
    <property type="evidence" value="ECO:0007669"/>
    <property type="project" value="UniProtKB-KW"/>
</dbReference>
<protein>
    <submittedName>
        <fullName evidence="10">Ethylene-responsive transcription factor CRF1</fullName>
    </submittedName>
</protein>
<dbReference type="CDD" id="cd00018">
    <property type="entry name" value="AP2"/>
    <property type="match status" value="1"/>
</dbReference>
<keyword evidence="7" id="KW-0539">Nucleus</keyword>
<dbReference type="EMBL" id="JBANAX010000238">
    <property type="protein sequence ID" value="KAL1217744.1"/>
    <property type="molecule type" value="Genomic_DNA"/>
</dbReference>
<dbReference type="PANTHER" id="PTHR31194:SF140">
    <property type="entry name" value="ETHYLENE-RESPONSIVE TRANSCRIPTION FACTOR CRF2"/>
    <property type="match status" value="1"/>
</dbReference>
<keyword evidence="11" id="KW-1185">Reference proteome</keyword>
<proteinExistence type="inferred from homology"/>
<organism evidence="10 11">
    <name type="scientific">Cardamine amara subsp. amara</name>
    <dbReference type="NCBI Taxonomy" id="228776"/>
    <lineage>
        <taxon>Eukaryota</taxon>
        <taxon>Viridiplantae</taxon>
        <taxon>Streptophyta</taxon>
        <taxon>Embryophyta</taxon>
        <taxon>Tracheophyta</taxon>
        <taxon>Spermatophyta</taxon>
        <taxon>Magnoliopsida</taxon>
        <taxon>eudicotyledons</taxon>
        <taxon>Gunneridae</taxon>
        <taxon>Pentapetalae</taxon>
        <taxon>rosids</taxon>
        <taxon>malvids</taxon>
        <taxon>Brassicales</taxon>
        <taxon>Brassicaceae</taxon>
        <taxon>Cardamineae</taxon>
        <taxon>Cardamine</taxon>
    </lineage>
</organism>
<evidence type="ECO:0000256" key="8">
    <source>
        <dbReference type="ARBA" id="ARBA00024343"/>
    </source>
</evidence>
<keyword evidence="2" id="KW-0936">Ethylene signaling pathway</keyword>
<reference evidence="10 11" key="1">
    <citation type="submission" date="2024-04" db="EMBL/GenBank/DDBJ databases">
        <title>Genome assembly C_amara_ONT_v2.</title>
        <authorList>
            <person name="Yant L."/>
            <person name="Moore C."/>
            <person name="Slenker M."/>
        </authorList>
    </citation>
    <scope>NUCLEOTIDE SEQUENCE [LARGE SCALE GENOMIC DNA]</scope>
    <source>
        <tissue evidence="10">Leaf</tissue>
    </source>
</reference>
<sequence>METIVTTTITQPRILRISVTDPYATDSSSDEEEEEEDFEAISKKRRRVKKFVNEVFLETICDKEKPKKMKKRRKTNTKKVVEAAAPATRKFRGVRQRPWGKWAAEIRDSSRRVRLWLGTYDTAEEAAIVYDNAAIQLRGPHALLNFPPPPPPPSLENGKDASTAMGGTSDFTISGGGGGRECLDSPVSVLQSPFCGELTVKEEFSGVLTEKVVVKEEVSGVSTAEIVVKEEFSCVSTAEVVVDEESSFTDSDMFTDFSTPLFSDDDGFGFPSSMMPDFYGGDLFVDDIFGDMSFGSGFGSGSGSGFSSWHVEDHFQDIGDLFGSDPLLAV</sequence>
<dbReference type="Proteomes" id="UP001558713">
    <property type="component" value="Unassembled WGS sequence"/>
</dbReference>
<name>A0ABD1BKL7_CARAN</name>
<evidence type="ECO:0000256" key="1">
    <source>
        <dbReference type="ARBA" id="ARBA00004123"/>
    </source>
</evidence>
<gene>
    <name evidence="10" type="ORF">V5N11_002194</name>
</gene>
<evidence type="ECO:0000313" key="10">
    <source>
        <dbReference type="EMBL" id="KAL1217744.1"/>
    </source>
</evidence>
<dbReference type="PROSITE" id="PS51032">
    <property type="entry name" value="AP2_ERF"/>
    <property type="match status" value="1"/>
</dbReference>
<dbReference type="Gene3D" id="3.30.730.10">
    <property type="entry name" value="AP2/ERF domain"/>
    <property type="match status" value="1"/>
</dbReference>
<evidence type="ECO:0000313" key="11">
    <source>
        <dbReference type="Proteomes" id="UP001558713"/>
    </source>
</evidence>
<evidence type="ECO:0000256" key="5">
    <source>
        <dbReference type="ARBA" id="ARBA00023159"/>
    </source>
</evidence>
<dbReference type="AlphaFoldDB" id="A0ABD1BKL7"/>
<dbReference type="SUPFAM" id="SSF54171">
    <property type="entry name" value="DNA-binding domain"/>
    <property type="match status" value="1"/>
</dbReference>
<dbReference type="SMART" id="SM00380">
    <property type="entry name" value="AP2"/>
    <property type="match status" value="1"/>
</dbReference>
<evidence type="ECO:0000256" key="4">
    <source>
        <dbReference type="ARBA" id="ARBA00023125"/>
    </source>
</evidence>
<evidence type="ECO:0000256" key="6">
    <source>
        <dbReference type="ARBA" id="ARBA00023163"/>
    </source>
</evidence>
<dbReference type="Pfam" id="PF00847">
    <property type="entry name" value="AP2"/>
    <property type="match status" value="1"/>
</dbReference>
<dbReference type="InterPro" id="IPR036955">
    <property type="entry name" value="AP2/ERF_dom_sf"/>
</dbReference>
<dbReference type="GO" id="GO:0005634">
    <property type="term" value="C:nucleus"/>
    <property type="evidence" value="ECO:0007669"/>
    <property type="project" value="UniProtKB-SubCell"/>
</dbReference>
<feature type="domain" description="AP2/ERF" evidence="9">
    <location>
        <begin position="90"/>
        <end position="147"/>
    </location>
</feature>
<evidence type="ECO:0000256" key="3">
    <source>
        <dbReference type="ARBA" id="ARBA00023015"/>
    </source>
</evidence>
<evidence type="ECO:0000259" key="9">
    <source>
        <dbReference type="PROSITE" id="PS51032"/>
    </source>
</evidence>
<accession>A0ABD1BKL7</accession>
<keyword evidence="4" id="KW-0238">DNA-binding</keyword>
<dbReference type="GO" id="GO:0003677">
    <property type="term" value="F:DNA binding"/>
    <property type="evidence" value="ECO:0007669"/>
    <property type="project" value="UniProtKB-KW"/>
</dbReference>
<dbReference type="PRINTS" id="PR00367">
    <property type="entry name" value="ETHRSPELEMNT"/>
</dbReference>
<comment type="subcellular location">
    <subcellularLocation>
        <location evidence="1">Nucleus</location>
    </subcellularLocation>
</comment>
<keyword evidence="5" id="KW-0010">Activator</keyword>
<comment type="caution">
    <text evidence="10">The sequence shown here is derived from an EMBL/GenBank/DDBJ whole genome shotgun (WGS) entry which is preliminary data.</text>
</comment>
<dbReference type="InterPro" id="IPR050913">
    <property type="entry name" value="AP2/ERF_ERF"/>
</dbReference>
<keyword evidence="3" id="KW-0805">Transcription regulation</keyword>
<dbReference type="FunFam" id="3.30.730.10:FF:000001">
    <property type="entry name" value="Ethylene-responsive transcription factor 2"/>
    <property type="match status" value="1"/>
</dbReference>
<evidence type="ECO:0000256" key="2">
    <source>
        <dbReference type="ARBA" id="ARBA00022745"/>
    </source>
</evidence>
<dbReference type="InterPro" id="IPR016177">
    <property type="entry name" value="DNA-bd_dom_sf"/>
</dbReference>